<protein>
    <submittedName>
        <fullName evidence="3">Uncharacterized protein</fullName>
    </submittedName>
</protein>
<evidence type="ECO:0000313" key="3">
    <source>
        <dbReference type="EMBL" id="MFC7274303.1"/>
    </source>
</evidence>
<evidence type="ECO:0000256" key="2">
    <source>
        <dbReference type="SAM" id="Phobius"/>
    </source>
</evidence>
<keyword evidence="2" id="KW-1133">Transmembrane helix</keyword>
<dbReference type="EMBL" id="JBHTBJ010000005">
    <property type="protein sequence ID" value="MFC7274303.1"/>
    <property type="molecule type" value="Genomic_DNA"/>
</dbReference>
<dbReference type="Pfam" id="PF22564">
    <property type="entry name" value="HAAS"/>
    <property type="match status" value="1"/>
</dbReference>
<keyword evidence="2" id="KW-0472">Membrane</keyword>
<name>A0ABW2HQE2_9ACTN</name>
<proteinExistence type="predicted"/>
<dbReference type="Proteomes" id="UP001596548">
    <property type="component" value="Unassembled WGS sequence"/>
</dbReference>
<gene>
    <name evidence="3" type="ORF">ACFQS1_09950</name>
</gene>
<keyword evidence="4" id="KW-1185">Reference proteome</keyword>
<evidence type="ECO:0000256" key="1">
    <source>
        <dbReference type="SAM" id="MobiDB-lite"/>
    </source>
</evidence>
<feature type="region of interest" description="Disordered" evidence="1">
    <location>
        <begin position="131"/>
        <end position="153"/>
    </location>
</feature>
<dbReference type="RefSeq" id="WP_378966060.1">
    <property type="nucleotide sequence ID" value="NZ_JBHTBJ010000005.1"/>
</dbReference>
<accession>A0ABW2HQE2</accession>
<evidence type="ECO:0000313" key="4">
    <source>
        <dbReference type="Proteomes" id="UP001596548"/>
    </source>
</evidence>
<feature type="transmembrane region" description="Helical" evidence="2">
    <location>
        <begin position="99"/>
        <end position="124"/>
    </location>
</feature>
<comment type="caution">
    <text evidence="3">The sequence shown here is derived from an EMBL/GenBank/DDBJ whole genome shotgun (WGS) entry which is preliminary data.</text>
</comment>
<keyword evidence="2" id="KW-0812">Transmembrane</keyword>
<reference evidence="4" key="1">
    <citation type="journal article" date="2019" name="Int. J. Syst. Evol. Microbiol.">
        <title>The Global Catalogue of Microorganisms (GCM) 10K type strain sequencing project: providing services to taxonomists for standard genome sequencing and annotation.</title>
        <authorList>
            <consortium name="The Broad Institute Genomics Platform"/>
            <consortium name="The Broad Institute Genome Sequencing Center for Infectious Disease"/>
            <person name="Wu L."/>
            <person name="Ma J."/>
        </authorList>
    </citation>
    <scope>NUCLEOTIDE SEQUENCE [LARGE SCALE GENOMIC DNA]</scope>
    <source>
        <strain evidence="4">XZYJT-10</strain>
    </source>
</reference>
<organism evidence="3 4">
    <name type="scientific">Paractinoplanes rhizophilus</name>
    <dbReference type="NCBI Taxonomy" id="1416877"/>
    <lineage>
        <taxon>Bacteria</taxon>
        <taxon>Bacillati</taxon>
        <taxon>Actinomycetota</taxon>
        <taxon>Actinomycetes</taxon>
        <taxon>Micromonosporales</taxon>
        <taxon>Micromonosporaceae</taxon>
        <taxon>Paractinoplanes</taxon>
    </lineage>
</organism>
<sequence>MRTQHTDVVAEYLREVDLRLAGLPAQQRRELLADLAAHIENERADRHLRGEAELIEVLERLGSPEVVARAAYEEAGPLPPVAQPPLPPPPPMVKERAPWVLPVVGAGAILLVIMLAACFGFFAFARSEQSPPPAPISVTPERATELPTPAFTR</sequence>